<accession>A0A1Y6DBP0</accession>
<dbReference type="Proteomes" id="UP000192923">
    <property type="component" value="Unassembled WGS sequence"/>
</dbReference>
<feature type="domain" description="DUF4325" evidence="1">
    <location>
        <begin position="280"/>
        <end position="334"/>
    </location>
</feature>
<dbReference type="InterPro" id="IPR011991">
    <property type="entry name" value="ArsR-like_HTH"/>
</dbReference>
<evidence type="ECO:0000313" key="3">
    <source>
        <dbReference type="Proteomes" id="UP000192923"/>
    </source>
</evidence>
<sequence>MVGVRKRGEEIRRFILEQVQAHPVEIAKITSEQFDISRQAVNRHIQQLISDGLMTVEGATRSRRYALKPLLKWEQKYALDGSLEEDRVWRTDIAPRLGNLPKNVLDIWHYGFTEMLNNAIDHSSGTSVIIYMEKTALNSKMSLLDDGEGIFKKIKRIMNLDDERHAILELSKGKLTTDPSKHSGEGVFFSSRAFDLFQILSGDVYFSHQIDTKDDWIFDGVGLDRGTLVSMTLSNTAQHSMKEIFDRFTSDEDDDFRFTKTVVPVRLAQYGDEMLVSRSQAKRLLGRIEKFKTVIFDFTGVGTIGQAFADEIFRVFAKEHPKIILIHINASPDTQKMISRAIHHDDP</sequence>
<dbReference type="Pfam" id="PF14213">
    <property type="entry name" value="DUF4325"/>
    <property type="match status" value="1"/>
</dbReference>
<reference evidence="2 3" key="1">
    <citation type="submission" date="2016-12" db="EMBL/GenBank/DDBJ databases">
        <authorList>
            <person name="Song W.-J."/>
            <person name="Kurnit D.M."/>
        </authorList>
    </citation>
    <scope>NUCLEOTIDE SEQUENCE [LARGE SCALE GENOMIC DNA]</scope>
    <source>
        <strain evidence="2 3">175</strain>
    </source>
</reference>
<dbReference type="SUPFAM" id="SSF55874">
    <property type="entry name" value="ATPase domain of HSP90 chaperone/DNA topoisomerase II/histidine kinase"/>
    <property type="match status" value="1"/>
</dbReference>
<dbReference type="EMBL" id="FXAM01000001">
    <property type="protein sequence ID" value="SMF97035.1"/>
    <property type="molecule type" value="Genomic_DNA"/>
</dbReference>
<name>A0A1Y6DBP0_9GAMM</name>
<proteinExistence type="predicted"/>
<organism evidence="2 3">
    <name type="scientific">Methylomagnum ishizawai</name>
    <dbReference type="NCBI Taxonomy" id="1760988"/>
    <lineage>
        <taxon>Bacteria</taxon>
        <taxon>Pseudomonadati</taxon>
        <taxon>Pseudomonadota</taxon>
        <taxon>Gammaproteobacteria</taxon>
        <taxon>Methylococcales</taxon>
        <taxon>Methylococcaceae</taxon>
        <taxon>Methylomagnum</taxon>
    </lineage>
</organism>
<dbReference type="STRING" id="1760988.SAMN02949497_4451"/>
<dbReference type="InterPro" id="IPR025474">
    <property type="entry name" value="DUF4325"/>
</dbReference>
<dbReference type="SUPFAM" id="SSF46785">
    <property type="entry name" value="Winged helix' DNA-binding domain"/>
    <property type="match status" value="1"/>
</dbReference>
<dbReference type="CDD" id="cd00090">
    <property type="entry name" value="HTH_ARSR"/>
    <property type="match status" value="1"/>
</dbReference>
<gene>
    <name evidence="2" type="ORF">SAMN02949497_4451</name>
</gene>
<dbReference type="GO" id="GO:0006355">
    <property type="term" value="P:regulation of DNA-templated transcription"/>
    <property type="evidence" value="ECO:0007669"/>
    <property type="project" value="UniProtKB-ARBA"/>
</dbReference>
<dbReference type="OrthoDB" id="1778336at2"/>
<dbReference type="Gene3D" id="1.10.10.10">
    <property type="entry name" value="Winged helix-like DNA-binding domain superfamily/Winged helix DNA-binding domain"/>
    <property type="match status" value="1"/>
</dbReference>
<dbReference type="InterPro" id="IPR036890">
    <property type="entry name" value="HATPase_C_sf"/>
</dbReference>
<protein>
    <recommendedName>
        <fullName evidence="1">DUF4325 domain-containing protein</fullName>
    </recommendedName>
</protein>
<dbReference type="AlphaFoldDB" id="A0A1Y6DBP0"/>
<evidence type="ECO:0000313" key="2">
    <source>
        <dbReference type="EMBL" id="SMF97035.1"/>
    </source>
</evidence>
<dbReference type="InterPro" id="IPR036388">
    <property type="entry name" value="WH-like_DNA-bd_sf"/>
</dbReference>
<dbReference type="RefSeq" id="WP_085216345.1">
    <property type="nucleotide sequence ID" value="NZ_FXAM01000001.1"/>
</dbReference>
<evidence type="ECO:0000259" key="1">
    <source>
        <dbReference type="Pfam" id="PF14213"/>
    </source>
</evidence>
<dbReference type="InterPro" id="IPR036390">
    <property type="entry name" value="WH_DNA-bd_sf"/>
</dbReference>
<keyword evidence="3" id="KW-1185">Reference proteome</keyword>